<proteinExistence type="predicted"/>
<dbReference type="InterPro" id="IPR007349">
    <property type="entry name" value="DUF418"/>
</dbReference>
<evidence type="ECO:0000256" key="2">
    <source>
        <dbReference type="SAM" id="Phobius"/>
    </source>
</evidence>
<accession>A0A7W8LRS4</accession>
<dbReference type="EMBL" id="JACHFN010000022">
    <property type="protein sequence ID" value="MBB5236211.1"/>
    <property type="molecule type" value="Genomic_DNA"/>
</dbReference>
<evidence type="ECO:0000313" key="4">
    <source>
        <dbReference type="EMBL" id="MBB5236211.1"/>
    </source>
</evidence>
<dbReference type="AlphaFoldDB" id="A0A7W8LRS4"/>
<keyword evidence="2" id="KW-0472">Membrane</keyword>
<dbReference type="RefSeq" id="WP_184031903.1">
    <property type="nucleotide sequence ID" value="NZ_JACHFN010000022.1"/>
</dbReference>
<evidence type="ECO:0000256" key="1">
    <source>
        <dbReference type="SAM" id="MobiDB-lite"/>
    </source>
</evidence>
<evidence type="ECO:0000313" key="5">
    <source>
        <dbReference type="Proteomes" id="UP000525389"/>
    </source>
</evidence>
<comment type="caution">
    <text evidence="4">The sequence shown here is derived from an EMBL/GenBank/DDBJ whole genome shotgun (WGS) entry which is preliminary data.</text>
</comment>
<dbReference type="PANTHER" id="PTHR30590:SF2">
    <property type="entry name" value="INNER MEMBRANE PROTEIN"/>
    <property type="match status" value="1"/>
</dbReference>
<feature type="transmembrane region" description="Helical" evidence="2">
    <location>
        <begin position="351"/>
        <end position="375"/>
    </location>
</feature>
<evidence type="ECO:0000259" key="3">
    <source>
        <dbReference type="Pfam" id="PF04235"/>
    </source>
</evidence>
<feature type="transmembrane region" description="Helical" evidence="2">
    <location>
        <begin position="278"/>
        <end position="306"/>
    </location>
</feature>
<feature type="transmembrane region" description="Helical" evidence="2">
    <location>
        <begin position="136"/>
        <end position="154"/>
    </location>
</feature>
<feature type="domain" description="DUF418" evidence="3">
    <location>
        <begin position="237"/>
        <end position="393"/>
    </location>
</feature>
<reference evidence="4 5" key="1">
    <citation type="submission" date="2020-08" db="EMBL/GenBank/DDBJ databases">
        <title>Genomic Encyclopedia of Type Strains, Phase IV (KMG-IV): sequencing the most valuable type-strain genomes for metagenomic binning, comparative biology and taxonomic classification.</title>
        <authorList>
            <person name="Goeker M."/>
        </authorList>
    </citation>
    <scope>NUCLEOTIDE SEQUENCE [LARGE SCALE GENOMIC DNA]</scope>
    <source>
        <strain evidence="4 5">DSM 101791</strain>
    </source>
</reference>
<feature type="transmembrane region" description="Helical" evidence="2">
    <location>
        <begin position="326"/>
        <end position="345"/>
    </location>
</feature>
<feature type="transmembrane region" description="Helical" evidence="2">
    <location>
        <begin position="254"/>
        <end position="272"/>
    </location>
</feature>
<name>A0A7W8LRS4_9DEIO</name>
<dbReference type="PANTHER" id="PTHR30590">
    <property type="entry name" value="INNER MEMBRANE PROTEIN"/>
    <property type="match status" value="1"/>
</dbReference>
<dbReference type="Proteomes" id="UP000525389">
    <property type="component" value="Unassembled WGS sequence"/>
</dbReference>
<organism evidence="4 5">
    <name type="scientific">Deinococcus budaensis</name>
    <dbReference type="NCBI Taxonomy" id="1665626"/>
    <lineage>
        <taxon>Bacteria</taxon>
        <taxon>Thermotogati</taxon>
        <taxon>Deinococcota</taxon>
        <taxon>Deinococci</taxon>
        <taxon>Deinococcales</taxon>
        <taxon>Deinococcaceae</taxon>
        <taxon>Deinococcus</taxon>
    </lineage>
</organism>
<feature type="region of interest" description="Disordered" evidence="1">
    <location>
        <begin position="1"/>
        <end position="38"/>
    </location>
</feature>
<dbReference type="InterPro" id="IPR052529">
    <property type="entry name" value="Bact_Transport_Assoc"/>
</dbReference>
<dbReference type="Pfam" id="PF04235">
    <property type="entry name" value="DUF418"/>
    <property type="match status" value="1"/>
</dbReference>
<feature type="transmembrane region" description="Helical" evidence="2">
    <location>
        <begin position="161"/>
        <end position="181"/>
    </location>
</feature>
<feature type="transmembrane region" description="Helical" evidence="2">
    <location>
        <begin position="224"/>
        <end position="242"/>
    </location>
</feature>
<feature type="compositionally biased region" description="Low complexity" evidence="1">
    <location>
        <begin position="1"/>
        <end position="15"/>
    </location>
</feature>
<keyword evidence="5" id="KW-1185">Reference proteome</keyword>
<keyword evidence="2" id="KW-0812">Transmembrane</keyword>
<gene>
    <name evidence="4" type="ORF">HNQ09_003679</name>
</gene>
<sequence length="403" mass="41798">MTLPASPGAASSAQADLPAGLEAAPESGPPRPVGARERSPLPDVLRGLALLGILIVNVQDFAGFREWTQTGVDRAVQAVTDTLLNGRSISLFAMLFGWGAAGLLARHGAGRLVRRLAVLLALGTAHHLLVWHGDIISNYALLSLALLLTVRMSARSLTGLAGVLGAYWLGLGVLAGVAALGSTRTRFAGLPDLAPGMSYLEVVSRRAATFGEDLWGGSLYNGPWLIALFCLGAAAQRSGLLIRPQEHRPLLRRLAVGGLGLGLPLGLLLAWLNTQGSLAAGLLAIPVRMGGGLASALGYVGVLGLLASRGRLGPLRAFAASGRVALSNYIAQSLVMTGVFYPYAGAQFGRWGAAAAVGLALLVGLAQLPLSAWVLRRFGSGPLETLTRRLVYGRGARREPGPS</sequence>
<keyword evidence="2" id="KW-1133">Transmembrane helix</keyword>
<feature type="transmembrane region" description="Helical" evidence="2">
    <location>
        <begin position="84"/>
        <end position="105"/>
    </location>
</feature>
<protein>
    <recommendedName>
        <fullName evidence="3">DUF418 domain-containing protein</fullName>
    </recommendedName>
</protein>